<gene>
    <name evidence="1" type="ORF">GCM10007332_16030</name>
</gene>
<dbReference type="RefSeq" id="WP_170144189.1">
    <property type="nucleotide sequence ID" value="NZ_BMCW01000002.1"/>
</dbReference>
<dbReference type="Proteomes" id="UP000658202">
    <property type="component" value="Unassembled WGS sequence"/>
</dbReference>
<evidence type="ECO:0000313" key="2">
    <source>
        <dbReference type="Proteomes" id="UP000658202"/>
    </source>
</evidence>
<comment type="caution">
    <text evidence="1">The sequence shown here is derived from an EMBL/GenBank/DDBJ whole genome shotgun (WGS) entry which is preliminary data.</text>
</comment>
<organism evidence="1 2">
    <name type="scientific">Epilithonimonas arachidiradicis</name>
    <dbReference type="NCBI Taxonomy" id="1617282"/>
    <lineage>
        <taxon>Bacteria</taxon>
        <taxon>Pseudomonadati</taxon>
        <taxon>Bacteroidota</taxon>
        <taxon>Flavobacteriia</taxon>
        <taxon>Flavobacteriales</taxon>
        <taxon>Weeksellaceae</taxon>
        <taxon>Chryseobacterium group</taxon>
        <taxon>Epilithonimonas</taxon>
    </lineage>
</organism>
<evidence type="ECO:0000313" key="1">
    <source>
        <dbReference type="EMBL" id="GGG55173.1"/>
    </source>
</evidence>
<reference evidence="2" key="1">
    <citation type="journal article" date="2019" name="Int. J. Syst. Evol. Microbiol.">
        <title>The Global Catalogue of Microorganisms (GCM) 10K type strain sequencing project: providing services to taxonomists for standard genome sequencing and annotation.</title>
        <authorList>
            <consortium name="The Broad Institute Genomics Platform"/>
            <consortium name="The Broad Institute Genome Sequencing Center for Infectious Disease"/>
            <person name="Wu L."/>
            <person name="Ma J."/>
        </authorList>
    </citation>
    <scope>NUCLEOTIDE SEQUENCE [LARGE SCALE GENOMIC DNA]</scope>
    <source>
        <strain evidence="2">CCM 8490</strain>
    </source>
</reference>
<keyword evidence="2" id="KW-1185">Reference proteome</keyword>
<protein>
    <submittedName>
        <fullName evidence="1">Uncharacterized protein</fullName>
    </submittedName>
</protein>
<name>A0ABQ1X443_9FLAO</name>
<proteinExistence type="predicted"/>
<dbReference type="EMBL" id="BMCW01000002">
    <property type="protein sequence ID" value="GGG55173.1"/>
    <property type="molecule type" value="Genomic_DNA"/>
</dbReference>
<accession>A0ABQ1X443</accession>
<sequence length="47" mass="5455">MAKAMKLNNKYVLIEGVFDAENSVYMGMWSGEIKNITRVDSWRNTDK</sequence>